<accession>A0A2T4YXK0</accession>
<name>A0A2T4YXK0_9HYPH</name>
<dbReference type="EMBL" id="PZZL01000012">
    <property type="protein sequence ID" value="PTM50891.1"/>
    <property type="molecule type" value="Genomic_DNA"/>
</dbReference>
<protein>
    <submittedName>
        <fullName evidence="1">Uncharacterized protein</fullName>
    </submittedName>
</protein>
<organism evidence="1 2">
    <name type="scientific">Phreatobacter oligotrophus</name>
    <dbReference type="NCBI Taxonomy" id="1122261"/>
    <lineage>
        <taxon>Bacteria</taxon>
        <taxon>Pseudomonadati</taxon>
        <taxon>Pseudomonadota</taxon>
        <taxon>Alphaproteobacteria</taxon>
        <taxon>Hyphomicrobiales</taxon>
        <taxon>Phreatobacteraceae</taxon>
        <taxon>Phreatobacter</taxon>
    </lineage>
</organism>
<gene>
    <name evidence="1" type="ORF">C8P69_11253</name>
</gene>
<dbReference type="AlphaFoldDB" id="A0A2T4YXK0"/>
<reference evidence="1 2" key="1">
    <citation type="submission" date="2018-04" db="EMBL/GenBank/DDBJ databases">
        <title>Genomic Encyclopedia of Archaeal and Bacterial Type Strains, Phase II (KMG-II): from individual species to whole genera.</title>
        <authorList>
            <person name="Goeker M."/>
        </authorList>
    </citation>
    <scope>NUCLEOTIDE SEQUENCE [LARGE SCALE GENOMIC DNA]</scope>
    <source>
        <strain evidence="1 2">DSM 25521</strain>
    </source>
</reference>
<sequence length="55" mass="6153">MRMARLEAEVEHLRHGLDATSALYERRIDQLTARLAEMEARAAADGGGEARMARQ</sequence>
<comment type="caution">
    <text evidence="1">The sequence shown here is derived from an EMBL/GenBank/DDBJ whole genome shotgun (WGS) entry which is preliminary data.</text>
</comment>
<keyword evidence="2" id="KW-1185">Reference proteome</keyword>
<evidence type="ECO:0000313" key="2">
    <source>
        <dbReference type="Proteomes" id="UP000241808"/>
    </source>
</evidence>
<dbReference type="Proteomes" id="UP000241808">
    <property type="component" value="Unassembled WGS sequence"/>
</dbReference>
<evidence type="ECO:0000313" key="1">
    <source>
        <dbReference type="EMBL" id="PTM50891.1"/>
    </source>
</evidence>
<proteinExistence type="predicted"/>